<dbReference type="EMBL" id="VOGB01000004">
    <property type="protein sequence ID" value="MQM72945.1"/>
    <property type="molecule type" value="Genomic_DNA"/>
</dbReference>
<dbReference type="InterPro" id="IPR036105">
    <property type="entry name" value="DiNase_FeMo-co_biosyn_sf"/>
</dbReference>
<sequence>MKIAVSYDHGTVFNHFGRTKQFKVYNTEGESVKTTWVVDAPEQNKFMLVGFLKGIGADVLICGKIGKEARQMLSDRNIQIIAGASGNADTAIDLFLHDQLKDDASAVCSGDKSK</sequence>
<organism evidence="2 3">
    <name type="scientific">Candidatus Pseudoramibacter fermentans</name>
    <dbReference type="NCBI Taxonomy" id="2594427"/>
    <lineage>
        <taxon>Bacteria</taxon>
        <taxon>Bacillati</taxon>
        <taxon>Bacillota</taxon>
        <taxon>Clostridia</taxon>
        <taxon>Eubacteriales</taxon>
        <taxon>Eubacteriaceae</taxon>
        <taxon>Pseudoramibacter</taxon>
    </lineage>
</organism>
<dbReference type="Gene3D" id="3.30.420.130">
    <property type="entry name" value="Dinitrogenase iron-molybdenum cofactor biosynthesis domain"/>
    <property type="match status" value="1"/>
</dbReference>
<protein>
    <submittedName>
        <fullName evidence="2">Dinitrogenase iron-molybdenum cofactor biosynthesis protein</fullName>
    </submittedName>
</protein>
<reference evidence="2" key="1">
    <citation type="journal article" date="2020" name="Appl. Environ. Microbiol.">
        <title>Medium-Chain Fatty Acid Synthesis by 'Candidatus Weimeria bifida' gen. nov., sp. nov., and 'Candidatus Pseudoramibacter fermentans' sp. nov.</title>
        <authorList>
            <person name="Scarborough M.J."/>
            <person name="Myers K.S."/>
            <person name="Donohue T.J."/>
            <person name="Noguera D.R."/>
        </authorList>
    </citation>
    <scope>NUCLEOTIDE SEQUENCE</scope>
    <source>
        <strain evidence="2">EUB1.1</strain>
    </source>
</reference>
<feature type="domain" description="Dinitrogenase iron-molybdenum cofactor biosynthesis" evidence="1">
    <location>
        <begin position="9"/>
        <end position="95"/>
    </location>
</feature>
<dbReference type="Pfam" id="PF02579">
    <property type="entry name" value="Nitro_FeMo-Co"/>
    <property type="match status" value="1"/>
</dbReference>
<evidence type="ECO:0000259" key="1">
    <source>
        <dbReference type="Pfam" id="PF02579"/>
    </source>
</evidence>
<name>A0A6L5GRT8_9FIRM</name>
<proteinExistence type="predicted"/>
<dbReference type="PANTHER" id="PTHR42983:SF1">
    <property type="entry name" value="IRON-MOLYBDENUM PROTEIN"/>
    <property type="match status" value="1"/>
</dbReference>
<evidence type="ECO:0000313" key="3">
    <source>
        <dbReference type="Proteomes" id="UP000473648"/>
    </source>
</evidence>
<accession>A0A6L5GRT8</accession>
<dbReference type="InterPro" id="IPR003731">
    <property type="entry name" value="Di-Nase_FeMo-co_biosynth"/>
</dbReference>
<dbReference type="PANTHER" id="PTHR42983">
    <property type="entry name" value="DINITROGENASE IRON-MOLYBDENUM COFACTOR PROTEIN-RELATED"/>
    <property type="match status" value="1"/>
</dbReference>
<keyword evidence="3" id="KW-1185">Reference proteome</keyword>
<gene>
    <name evidence="2" type="ORF">FRC53_05900</name>
</gene>
<comment type="caution">
    <text evidence="2">The sequence shown here is derived from an EMBL/GenBank/DDBJ whole genome shotgun (WGS) entry which is preliminary data.</text>
</comment>
<dbReference type="AlphaFoldDB" id="A0A6L5GRT8"/>
<dbReference type="SUPFAM" id="SSF53146">
    <property type="entry name" value="Nitrogenase accessory factor-like"/>
    <property type="match status" value="1"/>
</dbReference>
<evidence type="ECO:0000313" key="2">
    <source>
        <dbReference type="EMBL" id="MQM72945.1"/>
    </source>
</evidence>
<dbReference type="Proteomes" id="UP000473648">
    <property type="component" value="Unassembled WGS sequence"/>
</dbReference>